<keyword evidence="4 7" id="KW-0808">Transferase</keyword>
<dbReference type="SUPFAM" id="SSF53335">
    <property type="entry name" value="S-adenosyl-L-methionine-dependent methyltransferases"/>
    <property type="match status" value="1"/>
</dbReference>
<proteinExistence type="inferred from homology"/>
<dbReference type="KEGG" id="ag:CAP12593"/>
<keyword evidence="3 6" id="KW-0489">Methyltransferase</keyword>
<dbReference type="PANTHER" id="PTHR43619">
    <property type="entry name" value="S-ADENOSYL-L-METHIONINE-DEPENDENT METHYLTRANSFERASE YKTD-RELATED"/>
    <property type="match status" value="1"/>
</dbReference>
<comment type="similarity">
    <text evidence="2 6">Belongs to the UPF0677 family.</text>
</comment>
<evidence type="ECO:0000256" key="5">
    <source>
        <dbReference type="ARBA" id="ARBA00022691"/>
    </source>
</evidence>
<comment type="function">
    <text evidence="1 6">Exhibits S-adenosyl-L-methionine-dependent methyltransferase activity.</text>
</comment>
<evidence type="ECO:0000313" key="7">
    <source>
        <dbReference type="EMBL" id="CAP12593.1"/>
    </source>
</evidence>
<gene>
    <name evidence="7" type="primary">elmD</name>
</gene>
<dbReference type="GO" id="GO:0008168">
    <property type="term" value="F:methyltransferase activity"/>
    <property type="evidence" value="ECO:0007669"/>
    <property type="project" value="UniProtKB-UniRule"/>
</dbReference>
<reference evidence="7" key="1">
    <citation type="journal article" date="2008" name="Microbiology">
        <title>Biosynthesis of elloramycin in Streptomyces olivaceus requires glycosylation by enzymes encoded outside the aglycon cluster.</title>
        <authorList>
            <person name="Ramos A."/>
            <person name="Lombo F."/>
            <person name="Brana A.F."/>
            <person name="Rohr J."/>
            <person name="Mendez C."/>
            <person name="Salas J.A."/>
        </authorList>
    </citation>
    <scope>NUCLEOTIDE SEQUENCE</scope>
    <source>
        <strain evidence="7">Tu 2353</strain>
    </source>
</reference>
<sequence>MGLTALAACSARAVESDRPDRLIEDPYARDLVLAARKPRPLPTSLAEADKAAGSMMTSRFTGVRSRVFDDFFAAAGRSGIRQAVVLAAGLDARAFRLPWPSGTVVYEIDQPGVLRYKEEVMAHLGVTPTCVRRPVGRDLRTDWASGLGAAGFDPTRPTAWIGEGLLPYLPAEAEAEMFASIRALSAPGSRLCVEFMPAEVVARFAAHPTMRGTSDSLGVDIGEMWNSEPRQAAADRLRETGWNVTVDTVLDRARELGAPLDEEFAGIVDMLGVPRESPLAATFGACAFVAAELPA</sequence>
<organism evidence="7">
    <name type="scientific">Streptomyces olivaceus</name>
    <dbReference type="NCBI Taxonomy" id="47716"/>
    <lineage>
        <taxon>Bacteria</taxon>
        <taxon>Bacillati</taxon>
        <taxon>Actinomycetota</taxon>
        <taxon>Actinomycetes</taxon>
        <taxon>Kitasatosporales</taxon>
        <taxon>Streptomycetaceae</taxon>
        <taxon>Streptomyces</taxon>
    </lineage>
</organism>
<dbReference type="PANTHER" id="PTHR43619:SF2">
    <property type="entry name" value="S-ADENOSYL-L-METHIONINE-DEPENDENT METHYLTRANSFERASES SUPERFAMILY PROTEIN"/>
    <property type="match status" value="1"/>
</dbReference>
<evidence type="ECO:0000256" key="4">
    <source>
        <dbReference type="ARBA" id="ARBA00022679"/>
    </source>
</evidence>
<dbReference type="BioCyc" id="MetaCyc:MONOMER-18603"/>
<evidence type="ECO:0000256" key="2">
    <source>
        <dbReference type="ARBA" id="ARBA00008138"/>
    </source>
</evidence>
<dbReference type="InterPro" id="IPR007213">
    <property type="entry name" value="Ppm1/Ppm2/Tcmp"/>
</dbReference>
<evidence type="ECO:0000256" key="3">
    <source>
        <dbReference type="ARBA" id="ARBA00022603"/>
    </source>
</evidence>
<dbReference type="InterPro" id="IPR011610">
    <property type="entry name" value="SAM_mthyl_Trfase_ML2640-like"/>
</dbReference>
<dbReference type="InterPro" id="IPR029063">
    <property type="entry name" value="SAM-dependent_MTases_sf"/>
</dbReference>
<dbReference type="NCBIfam" id="TIGR00027">
    <property type="entry name" value="mthyl_TIGR00027"/>
    <property type="match status" value="1"/>
</dbReference>
<evidence type="ECO:0000256" key="1">
    <source>
        <dbReference type="ARBA" id="ARBA00003907"/>
    </source>
</evidence>
<dbReference type="Pfam" id="PF04072">
    <property type="entry name" value="LCM"/>
    <property type="match status" value="1"/>
</dbReference>
<protein>
    <recommendedName>
        <fullName evidence="6">S-adenosyl-L-methionine-dependent methyltransferase</fullName>
        <ecNumber evidence="6">2.1.1.-</ecNumber>
    </recommendedName>
</protein>
<dbReference type="EC" id="2.1.1.-" evidence="6"/>
<evidence type="ECO:0000256" key="6">
    <source>
        <dbReference type="RuleBase" id="RU362030"/>
    </source>
</evidence>
<dbReference type="AlphaFoldDB" id="A8KQU1"/>
<dbReference type="EMBL" id="AM900040">
    <property type="protein sequence ID" value="CAP12593.1"/>
    <property type="molecule type" value="Genomic_DNA"/>
</dbReference>
<name>A8KQU1_STROV</name>
<keyword evidence="5 6" id="KW-0949">S-adenosyl-L-methionine</keyword>
<dbReference type="Gene3D" id="3.40.50.150">
    <property type="entry name" value="Vaccinia Virus protein VP39"/>
    <property type="match status" value="1"/>
</dbReference>
<dbReference type="GO" id="GO:0032259">
    <property type="term" value="P:methylation"/>
    <property type="evidence" value="ECO:0007669"/>
    <property type="project" value="UniProtKB-KW"/>
</dbReference>
<accession>A8KQU1</accession>